<dbReference type="SUPFAM" id="SSF46767">
    <property type="entry name" value="Methylated DNA-protein cysteine methyltransferase, C-terminal domain"/>
    <property type="match status" value="1"/>
</dbReference>
<comment type="catalytic activity">
    <reaction evidence="6">
        <text>a 6-O-methyl-2'-deoxyguanosine in DNA + L-cysteinyl-[protein] = S-methyl-L-cysteinyl-[protein] + a 2'-deoxyguanosine in DNA</text>
        <dbReference type="Rhea" id="RHEA:24000"/>
        <dbReference type="Rhea" id="RHEA-COMP:10131"/>
        <dbReference type="Rhea" id="RHEA-COMP:10132"/>
        <dbReference type="Rhea" id="RHEA-COMP:11367"/>
        <dbReference type="Rhea" id="RHEA-COMP:11368"/>
        <dbReference type="ChEBI" id="CHEBI:29950"/>
        <dbReference type="ChEBI" id="CHEBI:82612"/>
        <dbReference type="ChEBI" id="CHEBI:85445"/>
        <dbReference type="ChEBI" id="CHEBI:85448"/>
        <dbReference type="EC" id="2.1.1.63"/>
    </reaction>
</comment>
<keyword evidence="4" id="KW-0227">DNA damage</keyword>
<dbReference type="CDD" id="cd06445">
    <property type="entry name" value="ATase"/>
    <property type="match status" value="1"/>
</dbReference>
<evidence type="ECO:0000256" key="5">
    <source>
        <dbReference type="ARBA" id="ARBA00023204"/>
    </source>
</evidence>
<dbReference type="Pfam" id="PF01035">
    <property type="entry name" value="DNA_binding_1"/>
    <property type="match status" value="1"/>
</dbReference>
<keyword evidence="5" id="KW-0234">DNA repair</keyword>
<dbReference type="AlphaFoldDB" id="A0A1F5YFU1"/>
<evidence type="ECO:0000313" key="8">
    <source>
        <dbReference type="EMBL" id="OGF99045.1"/>
    </source>
</evidence>
<evidence type="ECO:0000256" key="1">
    <source>
        <dbReference type="ARBA" id="ARBA00001286"/>
    </source>
</evidence>
<dbReference type="Proteomes" id="UP000177396">
    <property type="component" value="Unassembled WGS sequence"/>
</dbReference>
<dbReference type="EMBL" id="MFJB01000071">
    <property type="protein sequence ID" value="OGF99045.1"/>
    <property type="molecule type" value="Genomic_DNA"/>
</dbReference>
<dbReference type="PANTHER" id="PTHR42942">
    <property type="entry name" value="6-O-METHYLGUANINE DNA METHYLTRANSFERASE"/>
    <property type="match status" value="1"/>
</dbReference>
<name>A0A1F5YFU1_9BACT</name>
<sequence length="99" mass="11186">MKIADKVFQIIKKIPRGKVATYKQIADAARIKSPRVVGNILHKNKQPETIPCHRVVRSNGTLAKDYAFGGKQAQKKKLIDEGIKFIDDEIDLNVFRTVI</sequence>
<dbReference type="PROSITE" id="PS00374">
    <property type="entry name" value="MGMT"/>
    <property type="match status" value="1"/>
</dbReference>
<comment type="catalytic activity">
    <reaction evidence="1">
        <text>a 4-O-methyl-thymidine in DNA + L-cysteinyl-[protein] = a thymidine in DNA + S-methyl-L-cysteinyl-[protein]</text>
        <dbReference type="Rhea" id="RHEA:53428"/>
        <dbReference type="Rhea" id="RHEA-COMP:10131"/>
        <dbReference type="Rhea" id="RHEA-COMP:10132"/>
        <dbReference type="Rhea" id="RHEA-COMP:13555"/>
        <dbReference type="Rhea" id="RHEA-COMP:13556"/>
        <dbReference type="ChEBI" id="CHEBI:29950"/>
        <dbReference type="ChEBI" id="CHEBI:82612"/>
        <dbReference type="ChEBI" id="CHEBI:137386"/>
        <dbReference type="ChEBI" id="CHEBI:137387"/>
        <dbReference type="EC" id="2.1.1.63"/>
    </reaction>
</comment>
<proteinExistence type="predicted"/>
<dbReference type="InterPro" id="IPR052520">
    <property type="entry name" value="ATL_DNA_repair"/>
</dbReference>
<feature type="domain" description="Methylated-DNA-[protein]-cysteine S-methyltransferase DNA binding" evidence="7">
    <location>
        <begin position="4"/>
        <end position="82"/>
    </location>
</feature>
<dbReference type="InterPro" id="IPR036388">
    <property type="entry name" value="WH-like_DNA-bd_sf"/>
</dbReference>
<evidence type="ECO:0000313" key="9">
    <source>
        <dbReference type="Proteomes" id="UP000177396"/>
    </source>
</evidence>
<evidence type="ECO:0000256" key="4">
    <source>
        <dbReference type="ARBA" id="ARBA00022763"/>
    </source>
</evidence>
<dbReference type="InterPro" id="IPR036217">
    <property type="entry name" value="MethylDNA_cys_MeTrfase_DNAb"/>
</dbReference>
<evidence type="ECO:0000256" key="2">
    <source>
        <dbReference type="ARBA" id="ARBA00022603"/>
    </source>
</evidence>
<gene>
    <name evidence="8" type="ORF">A2153_01775</name>
</gene>
<organism evidence="8 9">
    <name type="scientific">Candidatus Gottesmanbacteria bacterium RBG_16_38_7b</name>
    <dbReference type="NCBI Taxonomy" id="1798372"/>
    <lineage>
        <taxon>Bacteria</taxon>
        <taxon>Candidatus Gottesmaniibacteriota</taxon>
    </lineage>
</organism>
<dbReference type="GO" id="GO:0006281">
    <property type="term" value="P:DNA repair"/>
    <property type="evidence" value="ECO:0007669"/>
    <property type="project" value="UniProtKB-KW"/>
</dbReference>
<keyword evidence="3" id="KW-0808">Transferase</keyword>
<dbReference type="NCBIfam" id="TIGR00589">
    <property type="entry name" value="ogt"/>
    <property type="match status" value="1"/>
</dbReference>
<comment type="caution">
    <text evidence="8">The sequence shown here is derived from an EMBL/GenBank/DDBJ whole genome shotgun (WGS) entry which is preliminary data.</text>
</comment>
<keyword evidence="2" id="KW-0489">Methyltransferase</keyword>
<evidence type="ECO:0000259" key="7">
    <source>
        <dbReference type="Pfam" id="PF01035"/>
    </source>
</evidence>
<dbReference type="Gene3D" id="1.10.10.10">
    <property type="entry name" value="Winged helix-like DNA-binding domain superfamily/Winged helix DNA-binding domain"/>
    <property type="match status" value="1"/>
</dbReference>
<accession>A0A1F5YFU1</accession>
<evidence type="ECO:0000256" key="6">
    <source>
        <dbReference type="ARBA" id="ARBA00049348"/>
    </source>
</evidence>
<dbReference type="InterPro" id="IPR001497">
    <property type="entry name" value="MethylDNA_cys_MeTrfase_AS"/>
</dbReference>
<dbReference type="GO" id="GO:0032259">
    <property type="term" value="P:methylation"/>
    <property type="evidence" value="ECO:0007669"/>
    <property type="project" value="UniProtKB-KW"/>
</dbReference>
<protein>
    <recommendedName>
        <fullName evidence="7">Methylated-DNA-[protein]-cysteine S-methyltransferase DNA binding domain-containing protein</fullName>
    </recommendedName>
</protein>
<reference evidence="8 9" key="1">
    <citation type="journal article" date="2016" name="Nat. Commun.">
        <title>Thousands of microbial genomes shed light on interconnected biogeochemical processes in an aquifer system.</title>
        <authorList>
            <person name="Anantharaman K."/>
            <person name="Brown C.T."/>
            <person name="Hug L.A."/>
            <person name="Sharon I."/>
            <person name="Castelle C.J."/>
            <person name="Probst A.J."/>
            <person name="Thomas B.C."/>
            <person name="Singh A."/>
            <person name="Wilkins M.J."/>
            <person name="Karaoz U."/>
            <person name="Brodie E.L."/>
            <person name="Williams K.H."/>
            <person name="Hubbard S.S."/>
            <person name="Banfield J.F."/>
        </authorList>
    </citation>
    <scope>NUCLEOTIDE SEQUENCE [LARGE SCALE GENOMIC DNA]</scope>
</reference>
<evidence type="ECO:0000256" key="3">
    <source>
        <dbReference type="ARBA" id="ARBA00022679"/>
    </source>
</evidence>
<dbReference type="InterPro" id="IPR014048">
    <property type="entry name" value="MethylDNA_cys_MeTrfase_DNA-bd"/>
</dbReference>
<dbReference type="GO" id="GO:0003908">
    <property type="term" value="F:methylated-DNA-[protein]-cysteine S-methyltransferase activity"/>
    <property type="evidence" value="ECO:0007669"/>
    <property type="project" value="UniProtKB-EC"/>
</dbReference>
<dbReference type="PANTHER" id="PTHR42942:SF1">
    <property type="entry name" value="ALKYLTRANSFERASE-LIKE PROTEIN 1"/>
    <property type="match status" value="1"/>
</dbReference>